<sequence>MKRTVNATLDAFARFLGNKCGATAIEYTLIASIISLSIILGAGMLGGSVRTFFDRIAEQVTQATNG</sequence>
<dbReference type="Proteomes" id="UP000241764">
    <property type="component" value="Unassembled WGS sequence"/>
</dbReference>
<accession>A0A2P7BCI6</accession>
<name>A0A2P7BCI6_9HYPH</name>
<dbReference type="AlphaFoldDB" id="A0A2P7BCI6"/>
<proteinExistence type="predicted"/>
<keyword evidence="1" id="KW-0472">Membrane</keyword>
<comment type="caution">
    <text evidence="2">The sequence shown here is derived from an EMBL/GenBank/DDBJ whole genome shotgun (WGS) entry which is preliminary data.</text>
</comment>
<evidence type="ECO:0000313" key="2">
    <source>
        <dbReference type="EMBL" id="PSH64180.1"/>
    </source>
</evidence>
<dbReference type="Pfam" id="PF04964">
    <property type="entry name" value="Flp_Fap"/>
    <property type="match status" value="1"/>
</dbReference>
<gene>
    <name evidence="2" type="ORF">CU103_14210</name>
</gene>
<dbReference type="RefSeq" id="WP_106664568.1">
    <property type="nucleotide sequence ID" value="NZ_PGGM01000005.1"/>
</dbReference>
<keyword evidence="1" id="KW-0812">Transmembrane</keyword>
<organism evidence="2 3">
    <name type="scientific">Phyllobacterium sophorae</name>
    <dbReference type="NCBI Taxonomy" id="1520277"/>
    <lineage>
        <taxon>Bacteria</taxon>
        <taxon>Pseudomonadati</taxon>
        <taxon>Pseudomonadota</taxon>
        <taxon>Alphaproteobacteria</taxon>
        <taxon>Hyphomicrobiales</taxon>
        <taxon>Phyllobacteriaceae</taxon>
        <taxon>Phyllobacterium</taxon>
    </lineage>
</organism>
<dbReference type="InterPro" id="IPR007047">
    <property type="entry name" value="Flp_Fap"/>
</dbReference>
<protein>
    <submittedName>
        <fullName evidence="2">Flp family type IVb pilin</fullName>
    </submittedName>
</protein>
<keyword evidence="3" id="KW-1185">Reference proteome</keyword>
<evidence type="ECO:0000313" key="3">
    <source>
        <dbReference type="Proteomes" id="UP000241764"/>
    </source>
</evidence>
<reference evidence="3" key="1">
    <citation type="submission" date="2017-11" db="EMBL/GenBank/DDBJ databases">
        <authorList>
            <person name="Kuznetsova I."/>
            <person name="Sazanova A."/>
            <person name="Chirak E."/>
            <person name="Safronova V."/>
            <person name="Willems A."/>
        </authorList>
    </citation>
    <scope>NUCLEOTIDE SEQUENCE [LARGE SCALE GENOMIC DNA]</scope>
    <source>
        <strain evidence="3">CCBAU 03422</strain>
    </source>
</reference>
<feature type="transmembrane region" description="Helical" evidence="1">
    <location>
        <begin position="24"/>
        <end position="45"/>
    </location>
</feature>
<keyword evidence="1" id="KW-1133">Transmembrane helix</keyword>
<evidence type="ECO:0000256" key="1">
    <source>
        <dbReference type="SAM" id="Phobius"/>
    </source>
</evidence>
<dbReference type="EMBL" id="PGGM01000005">
    <property type="protein sequence ID" value="PSH64180.1"/>
    <property type="molecule type" value="Genomic_DNA"/>
</dbReference>